<keyword evidence="6" id="KW-0029">Amino-acid transport</keyword>
<keyword evidence="12" id="KW-1185">Reference proteome</keyword>
<dbReference type="CDD" id="cd06261">
    <property type="entry name" value="TM_PBP2"/>
    <property type="match status" value="1"/>
</dbReference>
<feature type="transmembrane region" description="Helical" evidence="9">
    <location>
        <begin position="133"/>
        <end position="154"/>
    </location>
</feature>
<protein>
    <submittedName>
        <fullName evidence="11">Amino acid ABC transporter permease</fullName>
    </submittedName>
</protein>
<evidence type="ECO:0000256" key="3">
    <source>
        <dbReference type="ARBA" id="ARBA00022448"/>
    </source>
</evidence>
<dbReference type="InterPro" id="IPR000515">
    <property type="entry name" value="MetI-like"/>
</dbReference>
<evidence type="ECO:0000256" key="1">
    <source>
        <dbReference type="ARBA" id="ARBA00004429"/>
    </source>
</evidence>
<feature type="transmembrane region" description="Helical" evidence="9">
    <location>
        <begin position="184"/>
        <end position="203"/>
    </location>
</feature>
<keyword evidence="5 9" id="KW-0812">Transmembrane</keyword>
<dbReference type="InterPro" id="IPR010065">
    <property type="entry name" value="AA_ABC_transptr_permease_3TM"/>
</dbReference>
<feature type="transmembrane region" description="Helical" evidence="9">
    <location>
        <begin position="87"/>
        <end position="112"/>
    </location>
</feature>
<evidence type="ECO:0000256" key="6">
    <source>
        <dbReference type="ARBA" id="ARBA00022970"/>
    </source>
</evidence>
<dbReference type="PROSITE" id="PS50928">
    <property type="entry name" value="ABC_TM1"/>
    <property type="match status" value="1"/>
</dbReference>
<evidence type="ECO:0000256" key="9">
    <source>
        <dbReference type="RuleBase" id="RU363032"/>
    </source>
</evidence>
<reference evidence="12" key="1">
    <citation type="journal article" date="2019" name="Int. J. Syst. Evol. Microbiol.">
        <title>The Global Catalogue of Microorganisms (GCM) 10K type strain sequencing project: providing services to taxonomists for standard genome sequencing and annotation.</title>
        <authorList>
            <consortium name="The Broad Institute Genomics Platform"/>
            <consortium name="The Broad Institute Genome Sequencing Center for Infectious Disease"/>
            <person name="Wu L."/>
            <person name="Ma J."/>
        </authorList>
    </citation>
    <scope>NUCLEOTIDE SEQUENCE [LARGE SCALE GENOMIC DNA]</scope>
    <source>
        <strain evidence="12">CGMCC 1.16226</strain>
    </source>
</reference>
<comment type="caution">
    <text evidence="11">The sequence shown here is derived from an EMBL/GenBank/DDBJ whole genome shotgun (WGS) entry which is preliminary data.</text>
</comment>
<keyword evidence="8 9" id="KW-0472">Membrane</keyword>
<dbReference type="PANTHER" id="PTHR30614:SF37">
    <property type="entry name" value="AMINO-ACID ABC TRANSPORTER PERMEASE PROTEIN YHDX-RELATED"/>
    <property type="match status" value="1"/>
</dbReference>
<keyword evidence="4" id="KW-1003">Cell membrane</keyword>
<dbReference type="InterPro" id="IPR043429">
    <property type="entry name" value="ArtM/GltK/GlnP/TcyL/YhdX-like"/>
</dbReference>
<dbReference type="SUPFAM" id="SSF161098">
    <property type="entry name" value="MetI-like"/>
    <property type="match status" value="2"/>
</dbReference>
<dbReference type="InterPro" id="IPR035906">
    <property type="entry name" value="MetI-like_sf"/>
</dbReference>
<evidence type="ECO:0000313" key="12">
    <source>
        <dbReference type="Proteomes" id="UP001597349"/>
    </source>
</evidence>
<accession>A0ABW4W7M3</accession>
<evidence type="ECO:0000259" key="10">
    <source>
        <dbReference type="PROSITE" id="PS50928"/>
    </source>
</evidence>
<dbReference type="PANTHER" id="PTHR30614">
    <property type="entry name" value="MEMBRANE COMPONENT OF AMINO ACID ABC TRANSPORTER"/>
    <property type="match status" value="1"/>
</dbReference>
<dbReference type="Gene3D" id="1.10.3720.10">
    <property type="entry name" value="MetI-like"/>
    <property type="match status" value="2"/>
</dbReference>
<dbReference type="NCBIfam" id="TIGR01726">
    <property type="entry name" value="HEQRo_perm_3TM"/>
    <property type="match status" value="1"/>
</dbReference>
<gene>
    <name evidence="11" type="ORF">ACFSQT_00130</name>
</gene>
<proteinExistence type="inferred from homology"/>
<organism evidence="11 12">
    <name type="scientific">Mesorhizobium calcicola</name>
    <dbReference type="NCBI Taxonomy" id="1300310"/>
    <lineage>
        <taxon>Bacteria</taxon>
        <taxon>Pseudomonadati</taxon>
        <taxon>Pseudomonadota</taxon>
        <taxon>Alphaproteobacteria</taxon>
        <taxon>Hyphomicrobiales</taxon>
        <taxon>Phyllobacteriaceae</taxon>
        <taxon>Mesorhizobium</taxon>
    </lineage>
</organism>
<evidence type="ECO:0000256" key="7">
    <source>
        <dbReference type="ARBA" id="ARBA00022989"/>
    </source>
</evidence>
<feature type="transmembrane region" description="Helical" evidence="9">
    <location>
        <begin position="365"/>
        <end position="386"/>
    </location>
</feature>
<evidence type="ECO:0000313" key="11">
    <source>
        <dbReference type="EMBL" id="MFD2051627.1"/>
    </source>
</evidence>
<keyword evidence="7 9" id="KW-1133">Transmembrane helix</keyword>
<keyword evidence="3 9" id="KW-0813">Transport</keyword>
<feature type="transmembrane region" description="Helical" evidence="9">
    <location>
        <begin position="25"/>
        <end position="43"/>
    </location>
</feature>
<dbReference type="Proteomes" id="UP001597349">
    <property type="component" value="Unassembled WGS sequence"/>
</dbReference>
<dbReference type="RefSeq" id="WP_379016418.1">
    <property type="nucleotide sequence ID" value="NZ_JBHUGY010000001.1"/>
</dbReference>
<comment type="subcellular location">
    <subcellularLocation>
        <location evidence="1">Cell inner membrane</location>
        <topology evidence="1">Multi-pass membrane protein</topology>
    </subcellularLocation>
    <subcellularLocation>
        <location evidence="9">Cell membrane</location>
        <topology evidence="9">Multi-pass membrane protein</topology>
    </subcellularLocation>
</comment>
<evidence type="ECO:0000256" key="2">
    <source>
        <dbReference type="ARBA" id="ARBA00010072"/>
    </source>
</evidence>
<comment type="similarity">
    <text evidence="2">Belongs to the binding-protein-dependent transport system permease family. HisMQ subfamily.</text>
</comment>
<feature type="transmembrane region" description="Helical" evidence="9">
    <location>
        <begin position="264"/>
        <end position="283"/>
    </location>
</feature>
<evidence type="ECO:0000256" key="4">
    <source>
        <dbReference type="ARBA" id="ARBA00022475"/>
    </source>
</evidence>
<feature type="transmembrane region" description="Helical" evidence="9">
    <location>
        <begin position="224"/>
        <end position="244"/>
    </location>
</feature>
<feature type="domain" description="ABC transmembrane type-1" evidence="10">
    <location>
        <begin position="91"/>
        <end position="383"/>
    </location>
</feature>
<evidence type="ECO:0000256" key="5">
    <source>
        <dbReference type="ARBA" id="ARBA00022692"/>
    </source>
</evidence>
<dbReference type="EMBL" id="JBHUGY010000001">
    <property type="protein sequence ID" value="MFD2051627.1"/>
    <property type="molecule type" value="Genomic_DNA"/>
</dbReference>
<sequence length="395" mass="43205">MASQEVLREEPSRASLINDPKVRSIFYQCLVIALLVAGVWWIVHNTIVNLTNLHIASGFAFLRGRAGFDISDTAIAYTSDSTYGRAIIVGLINTLIVAFVGIITATIIGFIVGIGRLSKNWLIQKICTVYVEVFRNIPPLLVIFFWYSGVLAVLPAPRDSINLPFGSFLNQRGFYFPRAVWGDGSWLILVGLLAGIAMAWFVARKAHQRQMATGQQFPVFWTSLALIIGLPLLAYALSGFPLTFDFPKQSTFNLTGGFVVKPEFLSLYLALSFYTAAFIAEIVRAGIRGVAKGQSEATAALGLRSGQTLRLVVVPQAMRIVIPPLASQYLNLTKNSSLAIAIGYPDLTATTGTVLNQTGQAVECVVIMMVIYLAISLLTSLLMNWFNAKMALVER</sequence>
<evidence type="ECO:0000256" key="8">
    <source>
        <dbReference type="ARBA" id="ARBA00023136"/>
    </source>
</evidence>
<name>A0ABW4W7M3_9HYPH</name>
<dbReference type="Pfam" id="PF00528">
    <property type="entry name" value="BPD_transp_1"/>
    <property type="match status" value="1"/>
</dbReference>